<feature type="domain" description="RRM" evidence="4">
    <location>
        <begin position="237"/>
        <end position="314"/>
    </location>
</feature>
<evidence type="ECO:0000259" key="4">
    <source>
        <dbReference type="PROSITE" id="PS50102"/>
    </source>
</evidence>
<dbReference type="InterPro" id="IPR050502">
    <property type="entry name" value="Euk_RNA-bind_prot"/>
</dbReference>
<dbReference type="PANTHER" id="PTHR48025:SF7">
    <property type="entry name" value="RNA-BINDING (RRM_RBD_RNP MOTIFS) FAMILY PROTEIN"/>
    <property type="match status" value="1"/>
</dbReference>
<evidence type="ECO:0000256" key="3">
    <source>
        <dbReference type="SAM" id="MobiDB-lite"/>
    </source>
</evidence>
<dbReference type="PaxDb" id="65489-OBART08G01200.1"/>
<keyword evidence="1 2" id="KW-0694">RNA-binding</keyword>
<dbReference type="Gene3D" id="3.30.70.330">
    <property type="match status" value="2"/>
</dbReference>
<dbReference type="PROSITE" id="PS50102">
    <property type="entry name" value="RRM"/>
    <property type="match status" value="2"/>
</dbReference>
<reference evidence="5" key="1">
    <citation type="journal article" date="2009" name="Rice">
        <title>De Novo Next Generation Sequencing of Plant Genomes.</title>
        <authorList>
            <person name="Rounsley S."/>
            <person name="Marri P.R."/>
            <person name="Yu Y."/>
            <person name="He R."/>
            <person name="Sisneros N."/>
            <person name="Goicoechea J.L."/>
            <person name="Lee S.J."/>
            <person name="Angelova A."/>
            <person name="Kudrna D."/>
            <person name="Luo M."/>
            <person name="Affourtit J."/>
            <person name="Desany B."/>
            <person name="Knight J."/>
            <person name="Niazi F."/>
            <person name="Egholm M."/>
            <person name="Wing R.A."/>
        </authorList>
    </citation>
    <scope>NUCLEOTIDE SEQUENCE [LARGE SCALE GENOMIC DNA]</scope>
    <source>
        <strain evidence="5">cv. IRGC 105608</strain>
    </source>
</reference>
<evidence type="ECO:0000313" key="5">
    <source>
        <dbReference type="EnsemblPlants" id="OBART08G01200.1"/>
    </source>
</evidence>
<dbReference type="STRING" id="65489.A0A0D3GVT0"/>
<dbReference type="GO" id="GO:0003729">
    <property type="term" value="F:mRNA binding"/>
    <property type="evidence" value="ECO:0007669"/>
    <property type="project" value="EnsemblPlants"/>
</dbReference>
<dbReference type="eggNOG" id="KOG0118">
    <property type="taxonomic scope" value="Eukaryota"/>
</dbReference>
<dbReference type="Gramene" id="OBART08G01200.1">
    <property type="protein sequence ID" value="OBART08G01200.1"/>
    <property type="gene ID" value="OBART08G01200"/>
</dbReference>
<feature type="region of interest" description="Disordered" evidence="3">
    <location>
        <begin position="67"/>
        <end position="131"/>
    </location>
</feature>
<dbReference type="EnsemblPlants" id="OBART08G01200.1">
    <property type="protein sequence ID" value="OBART08G01200.1"/>
    <property type="gene ID" value="OBART08G01200"/>
</dbReference>
<dbReference type="PANTHER" id="PTHR48025">
    <property type="entry name" value="OS02G0815200 PROTEIN"/>
    <property type="match status" value="1"/>
</dbReference>
<dbReference type="SMART" id="SM00360">
    <property type="entry name" value="RRM"/>
    <property type="match status" value="2"/>
</dbReference>
<evidence type="ECO:0000256" key="2">
    <source>
        <dbReference type="PROSITE-ProRule" id="PRU00176"/>
    </source>
</evidence>
<evidence type="ECO:0000313" key="6">
    <source>
        <dbReference type="Proteomes" id="UP000026960"/>
    </source>
</evidence>
<protein>
    <recommendedName>
        <fullName evidence="4">RRM domain-containing protein</fullName>
    </recommendedName>
</protein>
<dbReference type="GO" id="GO:0009535">
    <property type="term" value="C:chloroplast thylakoid membrane"/>
    <property type="evidence" value="ECO:0007669"/>
    <property type="project" value="TreeGrafter"/>
</dbReference>
<keyword evidence="6" id="KW-1185">Reference proteome</keyword>
<accession>A0A0D3GVT0</accession>
<feature type="region of interest" description="Disordered" evidence="3">
    <location>
        <begin position="18"/>
        <end position="37"/>
    </location>
</feature>
<proteinExistence type="predicted"/>
<dbReference type="InterPro" id="IPR000504">
    <property type="entry name" value="RRM_dom"/>
</dbReference>
<dbReference type="InterPro" id="IPR035979">
    <property type="entry name" value="RBD_domain_sf"/>
</dbReference>
<dbReference type="Proteomes" id="UP000026960">
    <property type="component" value="Chromosome 8"/>
</dbReference>
<sequence>MAASSHYALLHHHLPNPLHPRHLSSSSSPSPPPPLHLHLHLHRHRLALSTARFFRLAERRASAGPLVFETEEERSGWSGAEAAESNYDDEEDEEEEQGWAGGNAAGWRGESHEDDQEEGSGSGEGRRPRRSRPRELFVCNLPRRCDVDDLYELFKPYGTVLSVEISRDPETGLSRGCGFVTMRSLPEARTAMNALDGFDLDGREMLVKLSSDVVSKRRNINMTHTPPVKDHIFESPHKIYVGNIAWSVEPQELREYFSQCGTVVSTRLLTDRKGGRGRVYGFLSFASAEELEAALKLDNTHFHGRNILVRQAHEERQAR</sequence>
<dbReference type="InterPro" id="IPR012677">
    <property type="entry name" value="Nucleotide-bd_a/b_plait_sf"/>
</dbReference>
<evidence type="ECO:0000256" key="1">
    <source>
        <dbReference type="ARBA" id="ARBA00022884"/>
    </source>
</evidence>
<dbReference type="GO" id="GO:1901259">
    <property type="term" value="P:chloroplast rRNA processing"/>
    <property type="evidence" value="ECO:0007669"/>
    <property type="project" value="TreeGrafter"/>
</dbReference>
<dbReference type="Pfam" id="PF00076">
    <property type="entry name" value="RRM_1"/>
    <property type="match status" value="2"/>
</dbReference>
<dbReference type="SUPFAM" id="SSF54928">
    <property type="entry name" value="RNA-binding domain, RBD"/>
    <property type="match status" value="2"/>
</dbReference>
<feature type="compositionally biased region" description="Acidic residues" evidence="3">
    <location>
        <begin position="86"/>
        <end position="97"/>
    </location>
</feature>
<dbReference type="AlphaFoldDB" id="A0A0D3GVT0"/>
<reference evidence="5" key="2">
    <citation type="submission" date="2015-03" db="UniProtKB">
        <authorList>
            <consortium name="EnsemblPlants"/>
        </authorList>
    </citation>
    <scope>IDENTIFICATION</scope>
</reference>
<name>A0A0D3GVT0_9ORYZ</name>
<dbReference type="HOGENOM" id="CLU_931728_0_0_1"/>
<organism evidence="5">
    <name type="scientific">Oryza barthii</name>
    <dbReference type="NCBI Taxonomy" id="65489"/>
    <lineage>
        <taxon>Eukaryota</taxon>
        <taxon>Viridiplantae</taxon>
        <taxon>Streptophyta</taxon>
        <taxon>Embryophyta</taxon>
        <taxon>Tracheophyta</taxon>
        <taxon>Spermatophyta</taxon>
        <taxon>Magnoliopsida</taxon>
        <taxon>Liliopsida</taxon>
        <taxon>Poales</taxon>
        <taxon>Poaceae</taxon>
        <taxon>BOP clade</taxon>
        <taxon>Oryzoideae</taxon>
        <taxon>Oryzeae</taxon>
        <taxon>Oryzinae</taxon>
        <taxon>Oryza</taxon>
    </lineage>
</organism>
<feature type="domain" description="RRM" evidence="4">
    <location>
        <begin position="134"/>
        <end position="212"/>
    </location>
</feature>